<accession>A0ABV8NWI6</accession>
<dbReference type="Proteomes" id="UP001595848">
    <property type="component" value="Unassembled WGS sequence"/>
</dbReference>
<comment type="caution">
    <text evidence="1">The sequence shown here is derived from an EMBL/GenBank/DDBJ whole genome shotgun (WGS) entry which is preliminary data.</text>
</comment>
<sequence length="248" mass="27469">MIYAANSEKTLAEKFLTLSGSGHKHYRTDFLGRKGDPRIKGKPQAYLLDLNADEVLPPHFHIIDQFQVFFRGNGTLGRNADVLQPVSIHYADHHTGYGPIIAGREGFSYFTLRPEADPGAVYLHKEGYREKLEPSRKRHHLVQTRINAEPAVIHSGVTQECLVEKGQKNDAGITMLRMGADAHAVAPDPARSGGQYYLVLSGTLLHDGQPYPPLSVLFVDAAEPAFEVRAGRQGLEAAVMQFPDWSEE</sequence>
<dbReference type="EMBL" id="JBHSBV010000001">
    <property type="protein sequence ID" value="MFC4199807.1"/>
    <property type="molecule type" value="Genomic_DNA"/>
</dbReference>
<proteinExistence type="predicted"/>
<evidence type="ECO:0008006" key="3">
    <source>
        <dbReference type="Google" id="ProtNLM"/>
    </source>
</evidence>
<gene>
    <name evidence="1" type="ORF">ACFOY1_02470</name>
</gene>
<evidence type="ECO:0000313" key="1">
    <source>
        <dbReference type="EMBL" id="MFC4199807.1"/>
    </source>
</evidence>
<dbReference type="RefSeq" id="WP_217962519.1">
    <property type="nucleotide sequence ID" value="NZ_JAHTBN010000001.1"/>
</dbReference>
<reference evidence="2" key="1">
    <citation type="journal article" date="2019" name="Int. J. Syst. Evol. Microbiol.">
        <title>The Global Catalogue of Microorganisms (GCM) 10K type strain sequencing project: providing services to taxonomists for standard genome sequencing and annotation.</title>
        <authorList>
            <consortium name="The Broad Institute Genomics Platform"/>
            <consortium name="The Broad Institute Genome Sequencing Center for Infectious Disease"/>
            <person name="Wu L."/>
            <person name="Ma J."/>
        </authorList>
    </citation>
    <scope>NUCLEOTIDE SEQUENCE [LARGE SCALE GENOMIC DNA]</scope>
    <source>
        <strain evidence="2">LMG 24813</strain>
    </source>
</reference>
<name>A0ABV8NWI6_9BURK</name>
<keyword evidence="2" id="KW-1185">Reference proteome</keyword>
<evidence type="ECO:0000313" key="2">
    <source>
        <dbReference type="Proteomes" id="UP001595848"/>
    </source>
</evidence>
<organism evidence="1 2">
    <name type="scientific">Candidimonas humi</name>
    <dbReference type="NCBI Taxonomy" id="683355"/>
    <lineage>
        <taxon>Bacteria</taxon>
        <taxon>Pseudomonadati</taxon>
        <taxon>Pseudomonadota</taxon>
        <taxon>Betaproteobacteria</taxon>
        <taxon>Burkholderiales</taxon>
        <taxon>Alcaligenaceae</taxon>
        <taxon>Candidimonas</taxon>
    </lineage>
</organism>
<protein>
    <recommendedName>
        <fullName evidence="3">Pirin C-terminal cupin domain-containing protein</fullName>
    </recommendedName>
</protein>